<organism evidence="1 2">
    <name type="scientific">Nephila pilipes</name>
    <name type="common">Giant wood spider</name>
    <name type="synonym">Nephila maculata</name>
    <dbReference type="NCBI Taxonomy" id="299642"/>
    <lineage>
        <taxon>Eukaryota</taxon>
        <taxon>Metazoa</taxon>
        <taxon>Ecdysozoa</taxon>
        <taxon>Arthropoda</taxon>
        <taxon>Chelicerata</taxon>
        <taxon>Arachnida</taxon>
        <taxon>Araneae</taxon>
        <taxon>Araneomorphae</taxon>
        <taxon>Entelegynae</taxon>
        <taxon>Araneoidea</taxon>
        <taxon>Nephilidae</taxon>
        <taxon>Nephila</taxon>
    </lineage>
</organism>
<evidence type="ECO:0000313" key="1">
    <source>
        <dbReference type="EMBL" id="GFT87421.1"/>
    </source>
</evidence>
<reference evidence="1" key="1">
    <citation type="submission" date="2020-08" db="EMBL/GenBank/DDBJ databases">
        <title>Multicomponent nature underlies the extraordinary mechanical properties of spider dragline silk.</title>
        <authorList>
            <person name="Kono N."/>
            <person name="Nakamura H."/>
            <person name="Mori M."/>
            <person name="Yoshida Y."/>
            <person name="Ohtoshi R."/>
            <person name="Malay A.D."/>
            <person name="Moran D.A.P."/>
            <person name="Tomita M."/>
            <person name="Numata K."/>
            <person name="Arakawa K."/>
        </authorList>
    </citation>
    <scope>NUCLEOTIDE SEQUENCE</scope>
</reference>
<dbReference type="EMBL" id="BMAW01024311">
    <property type="protein sequence ID" value="GFT87421.1"/>
    <property type="molecule type" value="Genomic_DNA"/>
</dbReference>
<name>A0A8X6PSU4_NEPPI</name>
<accession>A0A8X6PSU4</accession>
<proteinExistence type="predicted"/>
<dbReference type="Proteomes" id="UP000887013">
    <property type="component" value="Unassembled WGS sequence"/>
</dbReference>
<dbReference type="AlphaFoldDB" id="A0A8X6PSU4"/>
<protein>
    <submittedName>
        <fullName evidence="1">Uncharacterized protein</fullName>
    </submittedName>
</protein>
<evidence type="ECO:0000313" key="2">
    <source>
        <dbReference type="Proteomes" id="UP000887013"/>
    </source>
</evidence>
<keyword evidence="2" id="KW-1185">Reference proteome</keyword>
<sequence length="78" mass="8464">MECRNLLVRVQKKHVLCGTSTGFEETGKFPFQAGQVRKKTDTAVSVDVVTVAVLKTNMKASGASNVHSVLSHLFVPAY</sequence>
<gene>
    <name evidence="1" type="ORF">NPIL_678781</name>
</gene>
<comment type="caution">
    <text evidence="1">The sequence shown here is derived from an EMBL/GenBank/DDBJ whole genome shotgun (WGS) entry which is preliminary data.</text>
</comment>